<feature type="transmembrane region" description="Helical" evidence="2">
    <location>
        <begin position="194"/>
        <end position="217"/>
    </location>
</feature>
<proteinExistence type="predicted"/>
<dbReference type="PANTHER" id="PTHR39947">
    <property type="entry name" value="IP19862P"/>
    <property type="match status" value="1"/>
</dbReference>
<feature type="transmembrane region" description="Helical" evidence="2">
    <location>
        <begin position="91"/>
        <end position="115"/>
    </location>
</feature>
<dbReference type="AlphaFoldDB" id="A0A210QZC3"/>
<evidence type="ECO:0000313" key="4">
    <source>
        <dbReference type="Proteomes" id="UP000242188"/>
    </source>
</evidence>
<keyword evidence="4" id="KW-1185">Reference proteome</keyword>
<comment type="caution">
    <text evidence="3">The sequence shown here is derived from an EMBL/GenBank/DDBJ whole genome shotgun (WGS) entry which is preliminary data.</text>
</comment>
<keyword evidence="2" id="KW-0472">Membrane</keyword>
<dbReference type="InterPro" id="IPR029201">
    <property type="entry name" value="Jiraiya"/>
</dbReference>
<keyword evidence="2" id="KW-0812">Transmembrane</keyword>
<reference evidence="3 4" key="1">
    <citation type="journal article" date="2017" name="Nat. Ecol. Evol.">
        <title>Scallop genome provides insights into evolution of bilaterian karyotype and development.</title>
        <authorList>
            <person name="Wang S."/>
            <person name="Zhang J."/>
            <person name="Jiao W."/>
            <person name="Li J."/>
            <person name="Xun X."/>
            <person name="Sun Y."/>
            <person name="Guo X."/>
            <person name="Huan P."/>
            <person name="Dong B."/>
            <person name="Zhang L."/>
            <person name="Hu X."/>
            <person name="Sun X."/>
            <person name="Wang J."/>
            <person name="Zhao C."/>
            <person name="Wang Y."/>
            <person name="Wang D."/>
            <person name="Huang X."/>
            <person name="Wang R."/>
            <person name="Lv J."/>
            <person name="Li Y."/>
            <person name="Zhang Z."/>
            <person name="Liu B."/>
            <person name="Lu W."/>
            <person name="Hui Y."/>
            <person name="Liang J."/>
            <person name="Zhou Z."/>
            <person name="Hou R."/>
            <person name="Li X."/>
            <person name="Liu Y."/>
            <person name="Li H."/>
            <person name="Ning X."/>
            <person name="Lin Y."/>
            <person name="Zhao L."/>
            <person name="Xing Q."/>
            <person name="Dou J."/>
            <person name="Li Y."/>
            <person name="Mao J."/>
            <person name="Guo H."/>
            <person name="Dou H."/>
            <person name="Li T."/>
            <person name="Mu C."/>
            <person name="Jiang W."/>
            <person name="Fu Q."/>
            <person name="Fu X."/>
            <person name="Miao Y."/>
            <person name="Liu J."/>
            <person name="Yu Q."/>
            <person name="Li R."/>
            <person name="Liao H."/>
            <person name="Li X."/>
            <person name="Kong Y."/>
            <person name="Jiang Z."/>
            <person name="Chourrout D."/>
            <person name="Li R."/>
            <person name="Bao Z."/>
        </authorList>
    </citation>
    <scope>NUCLEOTIDE SEQUENCE [LARGE SCALE GENOMIC DNA]</scope>
    <source>
        <strain evidence="3 4">PY_sf001</strain>
    </source>
</reference>
<evidence type="ECO:0000313" key="3">
    <source>
        <dbReference type="EMBL" id="OWF54100.1"/>
    </source>
</evidence>
<dbReference type="PANTHER" id="PTHR39947:SF1">
    <property type="entry name" value="IP19862P"/>
    <property type="match status" value="1"/>
</dbReference>
<gene>
    <name evidence="3" type="ORF">KP79_PYT15216</name>
</gene>
<sequence length="284" mass="31638">MQDLNRTENNRNRDLLEVVLQNKEAARLSSADTIQRIATSLHATNGNLSRPSSFVSKRSTTLSQSQEHLSDDEPSMVQERKKSTNSVQSSIVSLGLMCIVSVIQSAVSVQILYYISETRRDEPSLRNGTLLSTPKDFDDVLEVATAFCTFVLVLCVSCLLVCSMQCFFASRILQVAEGEERAAKFLRECSSSRVIAVLGFFVSLPAFLITLILFVVLRLDSTPAVTATVIMSIGVLFGILSVMQNTYHWHYETTRATDGLPVYDTNLQNSLQERKQRNELNTLV</sequence>
<dbReference type="EMBL" id="NEDP02001165">
    <property type="protein sequence ID" value="OWF54100.1"/>
    <property type="molecule type" value="Genomic_DNA"/>
</dbReference>
<dbReference type="Proteomes" id="UP000242188">
    <property type="component" value="Unassembled WGS sequence"/>
</dbReference>
<dbReference type="STRING" id="6573.A0A210QZC3"/>
<dbReference type="Pfam" id="PF15038">
    <property type="entry name" value="Jiraiya"/>
    <property type="match status" value="1"/>
</dbReference>
<organism evidence="3 4">
    <name type="scientific">Mizuhopecten yessoensis</name>
    <name type="common">Japanese scallop</name>
    <name type="synonym">Patinopecten yessoensis</name>
    <dbReference type="NCBI Taxonomy" id="6573"/>
    <lineage>
        <taxon>Eukaryota</taxon>
        <taxon>Metazoa</taxon>
        <taxon>Spiralia</taxon>
        <taxon>Lophotrochozoa</taxon>
        <taxon>Mollusca</taxon>
        <taxon>Bivalvia</taxon>
        <taxon>Autobranchia</taxon>
        <taxon>Pteriomorphia</taxon>
        <taxon>Pectinida</taxon>
        <taxon>Pectinoidea</taxon>
        <taxon>Pectinidae</taxon>
        <taxon>Mizuhopecten</taxon>
    </lineage>
</organism>
<feature type="compositionally biased region" description="Polar residues" evidence="1">
    <location>
        <begin position="48"/>
        <end position="67"/>
    </location>
</feature>
<accession>A0A210QZC3</accession>
<evidence type="ECO:0000256" key="2">
    <source>
        <dbReference type="SAM" id="Phobius"/>
    </source>
</evidence>
<feature type="transmembrane region" description="Helical" evidence="2">
    <location>
        <begin position="143"/>
        <end position="173"/>
    </location>
</feature>
<protein>
    <submittedName>
        <fullName evidence="3">Uncharacterized protein</fullName>
    </submittedName>
</protein>
<name>A0A210QZC3_MIZYE</name>
<feature type="region of interest" description="Disordered" evidence="1">
    <location>
        <begin position="48"/>
        <end position="82"/>
    </location>
</feature>
<evidence type="ECO:0000256" key="1">
    <source>
        <dbReference type="SAM" id="MobiDB-lite"/>
    </source>
</evidence>
<dbReference type="OrthoDB" id="10056560at2759"/>
<keyword evidence="2" id="KW-1133">Transmembrane helix</keyword>
<feature type="transmembrane region" description="Helical" evidence="2">
    <location>
        <begin position="223"/>
        <end position="243"/>
    </location>
</feature>